<accession>A0A1E3WGF3</accession>
<dbReference type="OrthoDB" id="5868344at2"/>
<feature type="transmembrane region" description="Helical" evidence="6">
    <location>
        <begin position="189"/>
        <end position="207"/>
    </location>
</feature>
<gene>
    <name evidence="7" type="ORF">VSF3289_04032</name>
</gene>
<comment type="caution">
    <text evidence="7">The sequence shown here is derived from an EMBL/GenBank/DDBJ whole genome shotgun (WGS) entry which is preliminary data.</text>
</comment>
<keyword evidence="5 6" id="KW-0472">Membrane</keyword>
<comment type="similarity">
    <text evidence="2">Belongs to the CbiQ family.</text>
</comment>
<keyword evidence="3 6" id="KW-0812">Transmembrane</keyword>
<dbReference type="AlphaFoldDB" id="A0A1E3WGF3"/>
<evidence type="ECO:0000313" key="8">
    <source>
        <dbReference type="Proteomes" id="UP000095131"/>
    </source>
</evidence>
<sequence>MRGSLRTKLSVSILTPIFLFLSVVHGFVNPANSEVLFSFTVFGYVLDVGREGIVITLNLVSKLALILPIVFVFVFTTKQEELMPNLIHKGVPPTVSYLFLASINVIPQIKQKMEVIRLAQETRGIKMDGSFLTRVKAFIPILMPVILSSLSDIHSRSITLEIRSFGVSRKTTSLYDLEESKVDKVIQRLLIMSFLLFICVKVAVSIGG</sequence>
<evidence type="ECO:0000256" key="4">
    <source>
        <dbReference type="ARBA" id="ARBA00022989"/>
    </source>
</evidence>
<evidence type="ECO:0000256" key="3">
    <source>
        <dbReference type="ARBA" id="ARBA00022692"/>
    </source>
</evidence>
<dbReference type="GO" id="GO:0005886">
    <property type="term" value="C:plasma membrane"/>
    <property type="evidence" value="ECO:0007669"/>
    <property type="project" value="UniProtKB-ARBA"/>
</dbReference>
<keyword evidence="4 6" id="KW-1133">Transmembrane helix</keyword>
<reference evidence="7 8" key="1">
    <citation type="submission" date="2016-08" db="EMBL/GenBank/DDBJ databases">
        <title>Genome sequencing of Vibrio scophthalmi strain FP3289, an isolated from Paralichthys olivaceus.</title>
        <authorList>
            <person name="Han H.-J."/>
        </authorList>
    </citation>
    <scope>NUCLEOTIDE SEQUENCE [LARGE SCALE GENOMIC DNA]</scope>
    <source>
        <strain evidence="7 8">FP3289</strain>
    </source>
</reference>
<dbReference type="Pfam" id="PF02361">
    <property type="entry name" value="CbiQ"/>
    <property type="match status" value="1"/>
</dbReference>
<organism evidence="7 8">
    <name type="scientific">Vibrio scophthalmi</name>
    <dbReference type="NCBI Taxonomy" id="45658"/>
    <lineage>
        <taxon>Bacteria</taxon>
        <taxon>Pseudomonadati</taxon>
        <taxon>Pseudomonadota</taxon>
        <taxon>Gammaproteobacteria</taxon>
        <taxon>Vibrionales</taxon>
        <taxon>Vibrionaceae</taxon>
        <taxon>Vibrio</taxon>
    </lineage>
</organism>
<evidence type="ECO:0000256" key="6">
    <source>
        <dbReference type="SAM" id="Phobius"/>
    </source>
</evidence>
<evidence type="ECO:0000256" key="5">
    <source>
        <dbReference type="ARBA" id="ARBA00023136"/>
    </source>
</evidence>
<comment type="subcellular location">
    <subcellularLocation>
        <location evidence="1">Membrane</location>
        <topology evidence="1">Multi-pass membrane protein</topology>
    </subcellularLocation>
</comment>
<evidence type="ECO:0000256" key="2">
    <source>
        <dbReference type="ARBA" id="ARBA00008564"/>
    </source>
</evidence>
<dbReference type="InterPro" id="IPR003339">
    <property type="entry name" value="ABC/ECF_trnsptr_transmembrane"/>
</dbReference>
<evidence type="ECO:0008006" key="9">
    <source>
        <dbReference type="Google" id="ProtNLM"/>
    </source>
</evidence>
<dbReference type="PANTHER" id="PTHR33514:SF13">
    <property type="entry name" value="PROTEIN ABCI12, CHLOROPLASTIC"/>
    <property type="match status" value="1"/>
</dbReference>
<dbReference type="EMBL" id="MDCJ01000007">
    <property type="protein sequence ID" value="ODS04893.1"/>
    <property type="molecule type" value="Genomic_DNA"/>
</dbReference>
<proteinExistence type="inferred from homology"/>
<dbReference type="Proteomes" id="UP000095131">
    <property type="component" value="Unassembled WGS sequence"/>
</dbReference>
<evidence type="ECO:0000313" key="7">
    <source>
        <dbReference type="EMBL" id="ODS04893.1"/>
    </source>
</evidence>
<dbReference type="RefSeq" id="WP_083239683.1">
    <property type="nucleotide sequence ID" value="NZ_MDCJ01000007.1"/>
</dbReference>
<protein>
    <recommendedName>
        <fullName evidence="9">Energy-coupling factor transporter transmembrane protein EcfT</fullName>
    </recommendedName>
</protein>
<evidence type="ECO:0000256" key="1">
    <source>
        <dbReference type="ARBA" id="ARBA00004141"/>
    </source>
</evidence>
<feature type="transmembrane region" description="Helical" evidence="6">
    <location>
        <begin position="53"/>
        <end position="75"/>
    </location>
</feature>
<dbReference type="CDD" id="cd16914">
    <property type="entry name" value="EcfT"/>
    <property type="match status" value="1"/>
</dbReference>
<dbReference type="PATRIC" id="fig|45658.8.peg.4007"/>
<dbReference type="PANTHER" id="PTHR33514">
    <property type="entry name" value="PROTEIN ABCI12, CHLOROPLASTIC"/>
    <property type="match status" value="1"/>
</dbReference>
<name>A0A1E3WGF3_9VIBR</name>